<dbReference type="Proteomes" id="UP001285352">
    <property type="component" value="Unassembled WGS sequence"/>
</dbReference>
<proteinExistence type="predicted"/>
<dbReference type="RefSeq" id="WP_319977498.1">
    <property type="nucleotide sequence ID" value="NZ_JAXAVU010000010.1"/>
</dbReference>
<reference evidence="1 2" key="1">
    <citation type="submission" date="2023-11" db="EMBL/GenBank/DDBJ databases">
        <title>Lentzea sokolovensis, sp. nov., Lentzea kristufkii, sp. nov., and Lentzea miocenensis, sp. nov., rare actinobacteria from Sokolov Coal Basin, Miocene lacustrine sediment, Czech Republic.</title>
        <authorList>
            <person name="Lara A."/>
            <person name="Kotroba L."/>
            <person name="Nouioui I."/>
            <person name="Neumann-Schaal M."/>
            <person name="Mast Y."/>
            <person name="Chronakova A."/>
        </authorList>
    </citation>
    <scope>NUCLEOTIDE SEQUENCE [LARGE SCALE GENOMIC DNA]</scope>
    <source>
        <strain evidence="1 2">BCCO 10_0061</strain>
    </source>
</reference>
<dbReference type="EMBL" id="JAXAVU010000010">
    <property type="protein sequence ID" value="MDX8145349.1"/>
    <property type="molecule type" value="Genomic_DNA"/>
</dbReference>
<name>A0ABU4V0X0_9PSEU</name>
<evidence type="ECO:0000313" key="2">
    <source>
        <dbReference type="Proteomes" id="UP001285352"/>
    </source>
</evidence>
<sequence length="166" mass="17198">MFKGSGDDVITLDRPVGLKVVKFECPACTRNTVLKSDGFDSLLVNEIGAYSGQMWMDIRDGSRTNTLTVSATGAWTLTVGDLDMATVATGPLAGNGDSVVLYTGSSNKAKITNAGASNFTVHVVPLATSTINLAVNHIGGYEGTVPFNGPALVQISSTGAWTITPS</sequence>
<organism evidence="1 2">
    <name type="scientific">Lentzea sokolovensis</name>
    <dbReference type="NCBI Taxonomy" id="3095429"/>
    <lineage>
        <taxon>Bacteria</taxon>
        <taxon>Bacillati</taxon>
        <taxon>Actinomycetota</taxon>
        <taxon>Actinomycetes</taxon>
        <taxon>Pseudonocardiales</taxon>
        <taxon>Pseudonocardiaceae</taxon>
        <taxon>Lentzea</taxon>
    </lineage>
</organism>
<keyword evidence="2" id="KW-1185">Reference proteome</keyword>
<gene>
    <name evidence="1" type="ORF">SK854_24785</name>
</gene>
<evidence type="ECO:0000313" key="1">
    <source>
        <dbReference type="EMBL" id="MDX8145349.1"/>
    </source>
</evidence>
<reference evidence="1 2" key="2">
    <citation type="submission" date="2023-11" db="EMBL/GenBank/DDBJ databases">
        <authorList>
            <person name="Lara A.C."/>
            <person name="Chronakova A."/>
        </authorList>
    </citation>
    <scope>NUCLEOTIDE SEQUENCE [LARGE SCALE GENOMIC DNA]</scope>
    <source>
        <strain evidence="1 2">BCCO 10_0061</strain>
    </source>
</reference>
<protein>
    <submittedName>
        <fullName evidence="1">Uncharacterized protein</fullName>
    </submittedName>
</protein>
<comment type="caution">
    <text evidence="1">The sequence shown here is derived from an EMBL/GenBank/DDBJ whole genome shotgun (WGS) entry which is preliminary data.</text>
</comment>
<accession>A0ABU4V0X0</accession>